<dbReference type="Proteomes" id="UP000249046">
    <property type="component" value="Unassembled WGS sequence"/>
</dbReference>
<protein>
    <submittedName>
        <fullName evidence="1">N-formylglutamate deformylase</fullName>
    </submittedName>
</protein>
<dbReference type="InterPro" id="IPR010247">
    <property type="entry name" value="HutG_amidohyd"/>
</dbReference>
<accession>A0A2W5KTT9</accession>
<evidence type="ECO:0000313" key="1">
    <source>
        <dbReference type="EMBL" id="PZQ19404.1"/>
    </source>
</evidence>
<dbReference type="AlphaFoldDB" id="A0A2W5KTT9"/>
<dbReference type="Gene3D" id="3.40.630.40">
    <property type="entry name" value="Zn-dependent exopeptidases"/>
    <property type="match status" value="1"/>
</dbReference>
<dbReference type="NCBIfam" id="TIGR02017">
    <property type="entry name" value="hutG_amidohyd"/>
    <property type="match status" value="1"/>
</dbReference>
<name>A0A2W5KTT9_9GAMM</name>
<dbReference type="EMBL" id="QFPO01000002">
    <property type="protein sequence ID" value="PZQ19404.1"/>
    <property type="molecule type" value="Genomic_DNA"/>
</dbReference>
<comment type="caution">
    <text evidence="1">The sequence shown here is derived from an EMBL/GenBank/DDBJ whole genome shotgun (WGS) entry which is preliminary data.</text>
</comment>
<evidence type="ECO:0000313" key="2">
    <source>
        <dbReference type="Proteomes" id="UP000249046"/>
    </source>
</evidence>
<dbReference type="SUPFAM" id="SSF53187">
    <property type="entry name" value="Zn-dependent exopeptidases"/>
    <property type="match status" value="1"/>
</dbReference>
<dbReference type="Pfam" id="PF05013">
    <property type="entry name" value="FGase"/>
    <property type="match status" value="1"/>
</dbReference>
<sequence length="282" mass="30949">MSATIYTLHRGTRPLLVSLPHDGSAIPDAIAARLTPSARRAPDTDWHVSRLYAFARELGASVLVPQHSRYVVDLNRPPDDTSLYPGRNTTGLCPAVQFSGEPVYLDGQAPDAGEIAERVRIYWRPYHEALTEELARLQAAHGRVVLWEGHSIRSIVPFLFEGRLPDFNLGTADGASCGAALQDRLRGVLERQSDYSHVVNGRFKGGYITRHYGRPEDGVEAVQLELAQARYMDEDRYAYRDDLAAPTQALIRALLEAALAEAAAPASHTQGQATHASKQDGT</sequence>
<proteinExistence type="predicted"/>
<dbReference type="InterPro" id="IPR007709">
    <property type="entry name" value="N-FG_amidohydro"/>
</dbReference>
<organism evidence="1 2">
    <name type="scientific">Rhodanobacter denitrificans</name>
    <dbReference type="NCBI Taxonomy" id="666685"/>
    <lineage>
        <taxon>Bacteria</taxon>
        <taxon>Pseudomonadati</taxon>
        <taxon>Pseudomonadota</taxon>
        <taxon>Gammaproteobacteria</taxon>
        <taxon>Lysobacterales</taxon>
        <taxon>Rhodanobacteraceae</taxon>
        <taxon>Rhodanobacter</taxon>
    </lineage>
</organism>
<gene>
    <name evidence="1" type="primary">hutG</name>
    <name evidence="1" type="ORF">DI564_01440</name>
</gene>
<reference evidence="1 2" key="1">
    <citation type="submission" date="2017-08" db="EMBL/GenBank/DDBJ databases">
        <title>Infants hospitalized years apart are colonized by the same room-sourced microbial strains.</title>
        <authorList>
            <person name="Brooks B."/>
            <person name="Olm M.R."/>
            <person name="Firek B.A."/>
            <person name="Baker R."/>
            <person name="Thomas B.C."/>
            <person name="Morowitz M.J."/>
            <person name="Banfield J.F."/>
        </authorList>
    </citation>
    <scope>NUCLEOTIDE SEQUENCE [LARGE SCALE GENOMIC DNA]</scope>
    <source>
        <strain evidence="1">S2_005_003_R2_42</strain>
    </source>
</reference>